<dbReference type="AlphaFoldDB" id="G0MUC5"/>
<keyword evidence="2 5" id="KW-0812">Transmembrane</keyword>
<dbReference type="PANTHER" id="PTHR47321:SF1">
    <property type="entry name" value="G-PROTEIN COUPLED RECEPTORS FAMILY 1 PROFILE DOMAIN-CONTAINING PROTEIN-RELATED"/>
    <property type="match status" value="1"/>
</dbReference>
<proteinExistence type="predicted"/>
<gene>
    <name evidence="7" type="ORF">CAEBREN_02081</name>
</gene>
<evidence type="ECO:0000256" key="1">
    <source>
        <dbReference type="ARBA" id="ARBA00004370"/>
    </source>
</evidence>
<feature type="transmembrane region" description="Helical" evidence="5">
    <location>
        <begin position="238"/>
        <end position="264"/>
    </location>
</feature>
<dbReference type="eggNOG" id="ENOG502R2TT">
    <property type="taxonomic scope" value="Eukaryota"/>
</dbReference>
<dbReference type="OrthoDB" id="5818258at2759"/>
<dbReference type="HOGENOM" id="CLU_043715_2_0_1"/>
<feature type="transmembrane region" description="Helical" evidence="5">
    <location>
        <begin position="83"/>
        <end position="102"/>
    </location>
</feature>
<feature type="domain" description="G-protein coupled receptors family 1 profile" evidence="6">
    <location>
        <begin position="70"/>
        <end position="352"/>
    </location>
</feature>
<evidence type="ECO:0000256" key="4">
    <source>
        <dbReference type="ARBA" id="ARBA00023136"/>
    </source>
</evidence>
<dbReference type="SUPFAM" id="SSF81321">
    <property type="entry name" value="Family A G protein-coupled receptor-like"/>
    <property type="match status" value="1"/>
</dbReference>
<keyword evidence="3 5" id="KW-1133">Transmembrane helix</keyword>
<dbReference type="Gene3D" id="1.20.1070.10">
    <property type="entry name" value="Rhodopsin 7-helix transmembrane proteins"/>
    <property type="match status" value="1"/>
</dbReference>
<evidence type="ECO:0000256" key="2">
    <source>
        <dbReference type="ARBA" id="ARBA00022692"/>
    </source>
</evidence>
<dbReference type="Pfam" id="PF10324">
    <property type="entry name" value="7TM_GPCR_Srw"/>
    <property type="match status" value="2"/>
</dbReference>
<dbReference type="InterPro" id="IPR019427">
    <property type="entry name" value="7TM_GPCR_serpentine_rcpt_Srw"/>
</dbReference>
<evidence type="ECO:0000256" key="5">
    <source>
        <dbReference type="SAM" id="Phobius"/>
    </source>
</evidence>
<dbReference type="PROSITE" id="PS50262">
    <property type="entry name" value="G_PROTEIN_RECEP_F1_2"/>
    <property type="match status" value="1"/>
</dbReference>
<dbReference type="InParanoid" id="G0MUC5"/>
<evidence type="ECO:0000313" key="8">
    <source>
        <dbReference type="Proteomes" id="UP000008068"/>
    </source>
</evidence>
<feature type="transmembrane region" description="Helical" evidence="5">
    <location>
        <begin position="59"/>
        <end position="77"/>
    </location>
</feature>
<feature type="transmembrane region" description="Helical" evidence="5">
    <location>
        <begin position="284"/>
        <end position="305"/>
    </location>
</feature>
<dbReference type="Proteomes" id="UP000008068">
    <property type="component" value="Unassembled WGS sequence"/>
</dbReference>
<accession>G0MUC5</accession>
<evidence type="ECO:0000256" key="3">
    <source>
        <dbReference type="ARBA" id="ARBA00022989"/>
    </source>
</evidence>
<sequence length="352" mass="40953">MKQNSKKKTTTADPFYYSEDFYIYGARGESNFYDHDWLFEDSKNHIDEFLAIIEVLTQVYQVACFVSFFINFIHLFILTRKELRSNIVFIVMTAICICDIFYSLGNIIQLLMTWNIFYKIEACDEGLKYSHQIVDIASKAMQIMNRQTSGVLVFLIAAFRAFSVVHPMSNITNTLMRPKTGLSVVLIAVIISGVWSLIYFFQAQFYLKKILYCTDNDKLPTYIPWEFPKNQKWETKYLFIDGCTTIVISVLYVLVTVILVGALITNRKRRKILRKEDKAFFENLNYGALTLLIFNSIFHVIICFLMSSQYRETVRGLVCGQKKEKPMIAILENTVNSVRETSKVSESSRKRF</sequence>
<dbReference type="GO" id="GO:0016020">
    <property type="term" value="C:membrane"/>
    <property type="evidence" value="ECO:0007669"/>
    <property type="project" value="UniProtKB-SubCell"/>
</dbReference>
<dbReference type="OMA" id="CTRISSW"/>
<evidence type="ECO:0000313" key="7">
    <source>
        <dbReference type="EMBL" id="EGT44210.1"/>
    </source>
</evidence>
<evidence type="ECO:0000259" key="6">
    <source>
        <dbReference type="PROSITE" id="PS50262"/>
    </source>
</evidence>
<reference evidence="8" key="1">
    <citation type="submission" date="2011-07" db="EMBL/GenBank/DDBJ databases">
        <authorList>
            <consortium name="Caenorhabditis brenneri Sequencing and Analysis Consortium"/>
            <person name="Wilson R.K."/>
        </authorList>
    </citation>
    <scope>NUCLEOTIDE SEQUENCE [LARGE SCALE GENOMIC DNA]</scope>
    <source>
        <strain evidence="8">PB2801</strain>
    </source>
</reference>
<organism evidence="8">
    <name type="scientific">Caenorhabditis brenneri</name>
    <name type="common">Nematode worm</name>
    <dbReference type="NCBI Taxonomy" id="135651"/>
    <lineage>
        <taxon>Eukaryota</taxon>
        <taxon>Metazoa</taxon>
        <taxon>Ecdysozoa</taxon>
        <taxon>Nematoda</taxon>
        <taxon>Chromadorea</taxon>
        <taxon>Rhabditida</taxon>
        <taxon>Rhabditina</taxon>
        <taxon>Rhabditomorpha</taxon>
        <taxon>Rhabditoidea</taxon>
        <taxon>Rhabditidae</taxon>
        <taxon>Peloderinae</taxon>
        <taxon>Caenorhabditis</taxon>
    </lineage>
</organism>
<name>G0MUC5_CAEBE</name>
<protein>
    <recommendedName>
        <fullName evidence="6">G-protein coupled receptors family 1 profile domain-containing protein</fullName>
    </recommendedName>
</protein>
<comment type="subcellular location">
    <subcellularLocation>
        <location evidence="1">Membrane</location>
    </subcellularLocation>
</comment>
<dbReference type="InterPro" id="IPR017452">
    <property type="entry name" value="GPCR_Rhodpsn_7TM"/>
</dbReference>
<dbReference type="GO" id="GO:0008528">
    <property type="term" value="F:G protein-coupled peptide receptor activity"/>
    <property type="evidence" value="ECO:0007669"/>
    <property type="project" value="InterPro"/>
</dbReference>
<keyword evidence="4 5" id="KW-0472">Membrane</keyword>
<feature type="transmembrane region" description="Helical" evidence="5">
    <location>
        <begin position="149"/>
        <end position="169"/>
    </location>
</feature>
<keyword evidence="8" id="KW-1185">Reference proteome</keyword>
<feature type="transmembrane region" description="Helical" evidence="5">
    <location>
        <begin position="181"/>
        <end position="201"/>
    </location>
</feature>
<dbReference type="PANTHER" id="PTHR47321">
    <property type="entry name" value="SERPENTINE RECEPTOR, CLASS W"/>
    <property type="match status" value="1"/>
</dbReference>
<dbReference type="EMBL" id="GL379812">
    <property type="protein sequence ID" value="EGT44210.1"/>
    <property type="molecule type" value="Genomic_DNA"/>
</dbReference>